<dbReference type="KEGG" id="ekb:BFV64_21715"/>
<dbReference type="Pfam" id="PF22294">
    <property type="entry name" value="DUF6966"/>
    <property type="match status" value="1"/>
</dbReference>
<proteinExistence type="predicted"/>
<feature type="domain" description="DUF6966" evidence="1">
    <location>
        <begin position="19"/>
        <end position="68"/>
    </location>
</feature>
<dbReference type="InterPro" id="IPR054239">
    <property type="entry name" value="DUF6966"/>
</dbReference>
<sequence length="96" mass="10901">MKANIQKFLVKITHLLSDSGETKWAATFENFSKDLEVDYDTTLIKIKRTFGGAGSFNDVVLHQNGQMLTSENRELNILQDQLYDALTAEIVRTRGH</sequence>
<accession>A0AAJ6IWP2</accession>
<evidence type="ECO:0000313" key="2">
    <source>
        <dbReference type="EMBL" id="WMT65646.1"/>
    </source>
</evidence>
<evidence type="ECO:0000259" key="1">
    <source>
        <dbReference type="Pfam" id="PF22294"/>
    </source>
</evidence>
<organism evidence="2 3">
    <name type="scientific">Enterobacter kobei</name>
    <dbReference type="NCBI Taxonomy" id="208224"/>
    <lineage>
        <taxon>Bacteria</taxon>
        <taxon>Pseudomonadati</taxon>
        <taxon>Pseudomonadota</taxon>
        <taxon>Gammaproteobacteria</taxon>
        <taxon>Enterobacterales</taxon>
        <taxon>Enterobacteriaceae</taxon>
        <taxon>Enterobacter</taxon>
        <taxon>Enterobacter cloacae complex</taxon>
    </lineage>
</organism>
<reference evidence="2" key="1">
    <citation type="submission" date="2022-04" db="EMBL/GenBank/DDBJ databases">
        <title>Co-occurrence of mcr-9 and blaNDM-1 in multidrug-resistant Enterobacter kobei strain isolated from an infant with urinary infection.</title>
        <authorList>
            <person name="Zeng H."/>
        </authorList>
    </citation>
    <scope>NUCLEOTIDE SEQUENCE</scope>
    <source>
        <strain evidence="2">EC1382</strain>
    </source>
</reference>
<dbReference type="AlphaFoldDB" id="A0AAJ6IWP2"/>
<protein>
    <recommendedName>
        <fullName evidence="1">DUF6966 domain-containing protein</fullName>
    </recommendedName>
</protein>
<dbReference type="Proteomes" id="UP001228563">
    <property type="component" value="Chromosome"/>
</dbReference>
<evidence type="ECO:0000313" key="3">
    <source>
        <dbReference type="Proteomes" id="UP001228563"/>
    </source>
</evidence>
<dbReference type="EMBL" id="CP096849">
    <property type="protein sequence ID" value="WMT65646.1"/>
    <property type="molecule type" value="Genomic_DNA"/>
</dbReference>
<name>A0AAJ6IWP2_9ENTR</name>
<dbReference type="KEGG" id="eno:ECENHK_20485"/>
<dbReference type="RefSeq" id="WP_014885498.1">
    <property type="nucleotide sequence ID" value="NC_018405.1"/>
</dbReference>
<gene>
    <name evidence="2" type="ORF">M2B19_22685</name>
</gene>